<dbReference type="HOGENOM" id="CLU_1529445_0_0_10"/>
<name>B0MZ71_9BACT</name>
<dbReference type="EMBL" id="ABFK02000020">
    <property type="protein sequence ID" value="EDS02907.1"/>
    <property type="molecule type" value="Genomic_DNA"/>
</dbReference>
<comment type="caution">
    <text evidence="1">The sequence shown here is derived from an EMBL/GenBank/DDBJ whole genome shotgun (WGS) entry which is preliminary data.</text>
</comment>
<gene>
    <name evidence="1" type="ORF">ALIPUT_02445</name>
</gene>
<dbReference type="AlphaFoldDB" id="B0MZ71"/>
<keyword evidence="2" id="KW-1185">Reference proteome</keyword>
<sequence length="175" mass="20463">MVKLIILENYEKINNFIDQSFLHCLLCRCKIQQNSWKMLLGLSLSPDYGIHLYAEFYADSTFLYRSAGCYDIIGHWYISGDTVILSSPNFNVETRPIDLYIFAEEEITDWRFPDEYYKFTDMEGNRDAYIIKGDTLYPVLKNGKSLIEYLYAIPKPGPELGLYNRGIYFGPKKDK</sequence>
<reference evidence="1" key="1">
    <citation type="submission" date="2007-10" db="EMBL/GenBank/DDBJ databases">
        <authorList>
            <person name="Fulton L."/>
            <person name="Clifton S."/>
            <person name="Fulton B."/>
            <person name="Xu J."/>
            <person name="Minx P."/>
            <person name="Pepin K.H."/>
            <person name="Johnson M."/>
            <person name="Thiruvilangam P."/>
            <person name="Bhonagiri V."/>
            <person name="Nash W.E."/>
            <person name="Mardis E.R."/>
            <person name="Wilson R.K."/>
        </authorList>
    </citation>
    <scope>NUCLEOTIDE SEQUENCE [LARGE SCALE GENOMIC DNA]</scope>
    <source>
        <strain evidence="1">DSM 17216</strain>
    </source>
</reference>
<accession>B0MZ71</accession>
<dbReference type="GeneID" id="73802862"/>
<protein>
    <submittedName>
        <fullName evidence="1">Uncharacterized protein</fullName>
    </submittedName>
</protein>
<proteinExistence type="predicted"/>
<dbReference type="Proteomes" id="UP000005819">
    <property type="component" value="Unassembled WGS sequence"/>
</dbReference>
<evidence type="ECO:0000313" key="2">
    <source>
        <dbReference type="Proteomes" id="UP000005819"/>
    </source>
</evidence>
<organism evidence="1 2">
    <name type="scientific">Alistipes putredinis DSM 17216</name>
    <dbReference type="NCBI Taxonomy" id="445970"/>
    <lineage>
        <taxon>Bacteria</taxon>
        <taxon>Pseudomonadati</taxon>
        <taxon>Bacteroidota</taxon>
        <taxon>Bacteroidia</taxon>
        <taxon>Bacteroidales</taxon>
        <taxon>Rikenellaceae</taxon>
        <taxon>Alistipes</taxon>
    </lineage>
</organism>
<dbReference type="RefSeq" id="WP_004328490.1">
    <property type="nucleotide sequence ID" value="NZ_DS499577.1"/>
</dbReference>
<evidence type="ECO:0000313" key="1">
    <source>
        <dbReference type="EMBL" id="EDS02907.1"/>
    </source>
</evidence>
<reference evidence="1" key="2">
    <citation type="submission" date="2013-09" db="EMBL/GenBank/DDBJ databases">
        <title>Draft genome sequence of Alistipes putredinis (DSM 17216).</title>
        <authorList>
            <person name="Sudarsanam P."/>
            <person name="Ley R."/>
            <person name="Guruge J."/>
            <person name="Turnbaugh P.J."/>
            <person name="Mahowald M."/>
            <person name="Liep D."/>
            <person name="Gordon J."/>
        </authorList>
    </citation>
    <scope>NUCLEOTIDE SEQUENCE</scope>
    <source>
        <strain evidence="1">DSM 17216</strain>
    </source>
</reference>